<dbReference type="Pfam" id="PF01627">
    <property type="entry name" value="Hpt"/>
    <property type="match status" value="1"/>
</dbReference>
<evidence type="ECO:0000259" key="5">
    <source>
        <dbReference type="PROSITE" id="PS50894"/>
    </source>
</evidence>
<dbReference type="GO" id="GO:0000160">
    <property type="term" value="P:phosphorelay signal transduction system"/>
    <property type="evidence" value="ECO:0007669"/>
    <property type="project" value="UniProtKB-UniRule"/>
</dbReference>
<dbReference type="GO" id="GO:0005829">
    <property type="term" value="C:cytosol"/>
    <property type="evidence" value="ECO:0007669"/>
    <property type="project" value="UniProtKB-SubCell"/>
</dbReference>
<dbReference type="PROSITE" id="PS50894">
    <property type="entry name" value="HPT"/>
    <property type="match status" value="1"/>
</dbReference>
<comment type="domain">
    <text evidence="4">Histidine-containing phosphotransfer domain (HPt) contains an active histidine that mediates the phosphotransfer.</text>
</comment>
<dbReference type="PANTHER" id="PTHR28242">
    <property type="entry name" value="PHOSPHORELAY INTERMEDIATE PROTEIN YPD1"/>
    <property type="match status" value="1"/>
</dbReference>
<dbReference type="GO" id="GO:0043424">
    <property type="term" value="F:protein histidine kinase binding"/>
    <property type="evidence" value="ECO:0007669"/>
    <property type="project" value="UniProtKB-UniRule"/>
</dbReference>
<evidence type="ECO:0000313" key="7">
    <source>
        <dbReference type="Proteomes" id="UP000834106"/>
    </source>
</evidence>
<keyword evidence="1 4" id="KW-0932">Cytokinin signaling pathway</keyword>
<dbReference type="AlphaFoldDB" id="A0AAD1YS18"/>
<evidence type="ECO:0000313" key="6">
    <source>
        <dbReference type="EMBL" id="CAI9756242.1"/>
    </source>
</evidence>
<dbReference type="GO" id="GO:0009927">
    <property type="term" value="F:histidine phosphotransfer kinase activity"/>
    <property type="evidence" value="ECO:0007669"/>
    <property type="project" value="UniProtKB-UniRule"/>
</dbReference>
<comment type="subcellular location">
    <subcellularLocation>
        <location evidence="4">Cytoplasm</location>
        <location evidence="4">Cytosol</location>
    </subcellularLocation>
    <subcellularLocation>
        <location evidence="4">Nucleus</location>
    </subcellularLocation>
</comment>
<dbReference type="GO" id="GO:0005634">
    <property type="term" value="C:nucleus"/>
    <property type="evidence" value="ECO:0007669"/>
    <property type="project" value="UniProtKB-SubCell"/>
</dbReference>
<dbReference type="InterPro" id="IPR008207">
    <property type="entry name" value="Sig_transdc_His_kin_Hpt_dom"/>
</dbReference>
<sequence length="184" mass="20967">MDYKKMDTKSLNQLLINRIGELQQQGLADDYFRHCHSLKEDNGPFFFAELIHVFLADAYKVVKEIAKAIDQSHVDYNQMYVHCIKLKGSAACIGACRLRNACTYLRQAIDDKSRDQCCLALNDIKQEYNYLQSPLDSIFKISTTPTKEGFLMDLTPSTTEKLATLVDNQAKLSPESFEKLQAND</sequence>
<name>A0AAD1YS18_9LAMI</name>
<reference evidence="6" key="1">
    <citation type="submission" date="2023-05" db="EMBL/GenBank/DDBJ databases">
        <authorList>
            <person name="Huff M."/>
        </authorList>
    </citation>
    <scope>NUCLEOTIDE SEQUENCE</scope>
</reference>
<keyword evidence="7" id="KW-1185">Reference proteome</keyword>
<evidence type="ECO:0000256" key="3">
    <source>
        <dbReference type="PROSITE-ProRule" id="PRU00110"/>
    </source>
</evidence>
<organism evidence="6 7">
    <name type="scientific">Fraxinus pennsylvanica</name>
    <dbReference type="NCBI Taxonomy" id="56036"/>
    <lineage>
        <taxon>Eukaryota</taxon>
        <taxon>Viridiplantae</taxon>
        <taxon>Streptophyta</taxon>
        <taxon>Embryophyta</taxon>
        <taxon>Tracheophyta</taxon>
        <taxon>Spermatophyta</taxon>
        <taxon>Magnoliopsida</taxon>
        <taxon>eudicotyledons</taxon>
        <taxon>Gunneridae</taxon>
        <taxon>Pentapetalae</taxon>
        <taxon>asterids</taxon>
        <taxon>lamiids</taxon>
        <taxon>Lamiales</taxon>
        <taxon>Oleaceae</taxon>
        <taxon>Oleeae</taxon>
        <taxon>Fraxinus</taxon>
    </lineage>
</organism>
<protein>
    <recommendedName>
        <fullName evidence="4">Histidine-containing phosphotransfer protein</fullName>
    </recommendedName>
</protein>
<feature type="domain" description="HPt" evidence="5">
    <location>
        <begin position="43"/>
        <end position="138"/>
    </location>
</feature>
<comment type="function">
    <text evidence="4">Functions as a two-component phosphorelay mediators between cytokinin sensor histidine kinases and response regulators (B-type ARRs). Plays an important role in propagating cytokinin signal transduction.</text>
</comment>
<accession>A0AAD1YS18</accession>
<dbReference type="SUPFAM" id="SSF47226">
    <property type="entry name" value="Histidine-containing phosphotransfer domain, HPT domain"/>
    <property type="match status" value="1"/>
</dbReference>
<gene>
    <name evidence="6" type="ORF">FPE_LOCUS3672</name>
</gene>
<evidence type="ECO:0000256" key="2">
    <source>
        <dbReference type="ARBA" id="ARBA00023012"/>
    </source>
</evidence>
<comment type="caution">
    <text evidence="3">Lacks conserved residue(s) required for the propagation of feature annotation.</text>
</comment>
<proteinExistence type="predicted"/>
<keyword evidence="2 4" id="KW-0902">Two-component regulatory system</keyword>
<dbReference type="GO" id="GO:0009736">
    <property type="term" value="P:cytokinin-activated signaling pathway"/>
    <property type="evidence" value="ECO:0007669"/>
    <property type="project" value="UniProtKB-KW"/>
</dbReference>
<dbReference type="EMBL" id="OU503037">
    <property type="protein sequence ID" value="CAI9756242.1"/>
    <property type="molecule type" value="Genomic_DNA"/>
</dbReference>
<dbReference type="InterPro" id="IPR045871">
    <property type="entry name" value="AHP1-5/YPD1"/>
</dbReference>
<evidence type="ECO:0000256" key="4">
    <source>
        <dbReference type="RuleBase" id="RU369004"/>
    </source>
</evidence>
<dbReference type="Proteomes" id="UP000834106">
    <property type="component" value="Chromosome 2"/>
</dbReference>
<dbReference type="PANTHER" id="PTHR28242:SF63">
    <property type="entry name" value="HISTIDINE-CONTAINING PHOSPHOTRANSFER PROTEIN"/>
    <property type="match status" value="1"/>
</dbReference>
<dbReference type="Gene3D" id="1.20.120.160">
    <property type="entry name" value="HPT domain"/>
    <property type="match status" value="1"/>
</dbReference>
<dbReference type="InterPro" id="IPR036641">
    <property type="entry name" value="HPT_dom_sf"/>
</dbReference>
<evidence type="ECO:0000256" key="1">
    <source>
        <dbReference type="ARBA" id="ARBA00022864"/>
    </source>
</evidence>